<evidence type="ECO:0000313" key="2">
    <source>
        <dbReference type="Proteomes" id="UP000078272"/>
    </source>
</evidence>
<dbReference type="STRING" id="401562.NS365_07855"/>
<organism evidence="1 2">
    <name type="scientific">Aureimonas ureilytica</name>
    <dbReference type="NCBI Taxonomy" id="401562"/>
    <lineage>
        <taxon>Bacteria</taxon>
        <taxon>Pseudomonadati</taxon>
        <taxon>Pseudomonadota</taxon>
        <taxon>Alphaproteobacteria</taxon>
        <taxon>Hyphomicrobiales</taxon>
        <taxon>Aurantimonadaceae</taxon>
        <taxon>Aureimonas</taxon>
    </lineage>
</organism>
<evidence type="ECO:0000313" key="1">
    <source>
        <dbReference type="EMBL" id="KTQ76847.1"/>
    </source>
</evidence>
<dbReference type="RefSeq" id="WP_058636946.1">
    <property type="nucleotide sequence ID" value="NZ_LDPZ01000112.1"/>
</dbReference>
<dbReference type="PATRIC" id="fig|401562.3.peg.339"/>
<sequence>MKRLALVEPGSTLVVLVCDAGETYLETVYDDAWLMERGLLNEPAHQRLHRLLAVFEESQRLAAIDYARTGT</sequence>
<proteinExistence type="predicted"/>
<dbReference type="EMBL" id="LDPZ01000112">
    <property type="protein sequence ID" value="KTQ76847.1"/>
    <property type="molecule type" value="Genomic_DNA"/>
</dbReference>
<protein>
    <recommendedName>
        <fullName evidence="3">Cysteine synthase</fullName>
    </recommendedName>
</protein>
<name>A0A175QRK3_9HYPH</name>
<comment type="caution">
    <text evidence="1">The sequence shown here is derived from an EMBL/GenBank/DDBJ whole genome shotgun (WGS) entry which is preliminary data.</text>
</comment>
<dbReference type="Gene3D" id="3.40.50.1100">
    <property type="match status" value="1"/>
</dbReference>
<gene>
    <name evidence="1" type="ORF">NS226_23200</name>
</gene>
<evidence type="ECO:0008006" key="3">
    <source>
        <dbReference type="Google" id="ProtNLM"/>
    </source>
</evidence>
<reference evidence="1 2" key="1">
    <citation type="journal article" date="2016" name="Front. Microbiol.">
        <title>Genomic Resource of Rice Seed Associated Bacteria.</title>
        <authorList>
            <person name="Midha S."/>
            <person name="Bansal K."/>
            <person name="Sharma S."/>
            <person name="Kumar N."/>
            <person name="Patil P.P."/>
            <person name="Chaudhry V."/>
            <person name="Patil P.B."/>
        </authorList>
    </citation>
    <scope>NUCLEOTIDE SEQUENCE [LARGE SCALE GENOMIC DNA]</scope>
    <source>
        <strain evidence="1 2">NS226</strain>
    </source>
</reference>
<dbReference type="InterPro" id="IPR036052">
    <property type="entry name" value="TrpB-like_PALP_sf"/>
</dbReference>
<accession>A0A175QRK3</accession>
<dbReference type="AlphaFoldDB" id="A0A175QRK3"/>
<dbReference type="Proteomes" id="UP000078272">
    <property type="component" value="Unassembled WGS sequence"/>
</dbReference>